<proteinExistence type="predicted"/>
<dbReference type="Gene3D" id="1.20.120.450">
    <property type="entry name" value="dinb family like domain"/>
    <property type="match status" value="1"/>
</dbReference>
<organism evidence="2 3">
    <name type="scientific">Chitinophaga parva</name>
    <dbReference type="NCBI Taxonomy" id="2169414"/>
    <lineage>
        <taxon>Bacteria</taxon>
        <taxon>Pseudomonadati</taxon>
        <taxon>Bacteroidota</taxon>
        <taxon>Chitinophagia</taxon>
        <taxon>Chitinophagales</taxon>
        <taxon>Chitinophagaceae</taxon>
        <taxon>Chitinophaga</taxon>
    </lineage>
</organism>
<dbReference type="Proteomes" id="UP000244450">
    <property type="component" value="Unassembled WGS sequence"/>
</dbReference>
<accession>A0A2T7BL44</accession>
<reference evidence="2 3" key="1">
    <citation type="submission" date="2018-04" db="EMBL/GenBank/DDBJ databases">
        <title>Chitinophaga fuyangensis sp. nov., isolated from soil in a chemical factory.</title>
        <authorList>
            <person name="Chen K."/>
        </authorList>
    </citation>
    <scope>NUCLEOTIDE SEQUENCE [LARGE SCALE GENOMIC DNA]</scope>
    <source>
        <strain evidence="2 3">LY-1</strain>
    </source>
</reference>
<evidence type="ECO:0000259" key="1">
    <source>
        <dbReference type="Pfam" id="PF12867"/>
    </source>
</evidence>
<dbReference type="SUPFAM" id="SSF109854">
    <property type="entry name" value="DinB/YfiT-like putative metalloenzymes"/>
    <property type="match status" value="1"/>
</dbReference>
<keyword evidence="3" id="KW-1185">Reference proteome</keyword>
<gene>
    <name evidence="2" type="ORF">DCC81_02615</name>
</gene>
<feature type="domain" description="DinB-like" evidence="1">
    <location>
        <begin position="46"/>
        <end position="161"/>
    </location>
</feature>
<dbReference type="InterPro" id="IPR024775">
    <property type="entry name" value="DinB-like"/>
</dbReference>
<dbReference type="RefSeq" id="WP_108685034.1">
    <property type="nucleotide sequence ID" value="NZ_QCYK01000001.1"/>
</dbReference>
<name>A0A2T7BL44_9BACT</name>
<dbReference type="OrthoDB" id="9793216at2"/>
<dbReference type="Pfam" id="PF12867">
    <property type="entry name" value="DinB_2"/>
    <property type="match status" value="1"/>
</dbReference>
<dbReference type="EMBL" id="QCYK01000001">
    <property type="protein sequence ID" value="PUZ28395.1"/>
    <property type="molecule type" value="Genomic_DNA"/>
</dbReference>
<comment type="caution">
    <text evidence="2">The sequence shown here is derived from an EMBL/GenBank/DDBJ whole genome shotgun (WGS) entry which is preliminary data.</text>
</comment>
<evidence type="ECO:0000313" key="2">
    <source>
        <dbReference type="EMBL" id="PUZ28395.1"/>
    </source>
</evidence>
<protein>
    <submittedName>
        <fullName evidence="2">Damage-inducible protein DinB</fullName>
    </submittedName>
</protein>
<dbReference type="AlphaFoldDB" id="A0A2T7BL44"/>
<sequence>MNKDQLQYLNGNYPPYVDITENLPLGAYFAKSIADLAQLETYRPLANKAYAEGKWTVNDMILHMSDTERVFQYRAVLFARNDKSRVPGFDQEVWAPAGKANQRSFDSLVAEFRLVKQNTQFLFSTFDDEALMRSNIFWKWEIPVLAIGYTIVGHQQHHLNILAERYKPLL</sequence>
<dbReference type="InterPro" id="IPR034660">
    <property type="entry name" value="DinB/YfiT-like"/>
</dbReference>
<evidence type="ECO:0000313" key="3">
    <source>
        <dbReference type="Proteomes" id="UP000244450"/>
    </source>
</evidence>